<feature type="region of interest" description="Disordered" evidence="1">
    <location>
        <begin position="46"/>
        <end position="78"/>
    </location>
</feature>
<evidence type="ECO:0000256" key="1">
    <source>
        <dbReference type="SAM" id="MobiDB-lite"/>
    </source>
</evidence>
<dbReference type="Gramene" id="ONIVA01G14020.2">
    <property type="protein sequence ID" value="ONIVA01G14020.2"/>
    <property type="gene ID" value="ONIVA01G14020"/>
</dbReference>
<dbReference type="EnsemblPlants" id="ONIVA01G14020.2">
    <property type="protein sequence ID" value="ONIVA01G14020.2"/>
    <property type="gene ID" value="ONIVA01G14020"/>
</dbReference>
<keyword evidence="3" id="KW-1185">Reference proteome</keyword>
<protein>
    <submittedName>
        <fullName evidence="2">Uncharacterized protein</fullName>
    </submittedName>
</protein>
<proteinExistence type="predicted"/>
<dbReference type="AlphaFoldDB" id="A0A0E0FK85"/>
<dbReference type="HOGENOM" id="CLU_2626131_0_0_1"/>
<sequence>MAMCIYMQSKNGGVFGSGCGKGCGGALGSGCGKGCGGALGRKIINQASPSKKKLQHQQRQQEKKASMATPRHGRLARA</sequence>
<accession>A0A0E0FK85</accession>
<evidence type="ECO:0000313" key="3">
    <source>
        <dbReference type="Proteomes" id="UP000006591"/>
    </source>
</evidence>
<organism evidence="2">
    <name type="scientific">Oryza nivara</name>
    <name type="common">Indian wild rice</name>
    <name type="synonym">Oryza sativa f. spontanea</name>
    <dbReference type="NCBI Taxonomy" id="4536"/>
    <lineage>
        <taxon>Eukaryota</taxon>
        <taxon>Viridiplantae</taxon>
        <taxon>Streptophyta</taxon>
        <taxon>Embryophyta</taxon>
        <taxon>Tracheophyta</taxon>
        <taxon>Spermatophyta</taxon>
        <taxon>Magnoliopsida</taxon>
        <taxon>Liliopsida</taxon>
        <taxon>Poales</taxon>
        <taxon>Poaceae</taxon>
        <taxon>BOP clade</taxon>
        <taxon>Oryzoideae</taxon>
        <taxon>Oryzeae</taxon>
        <taxon>Oryzinae</taxon>
        <taxon>Oryza</taxon>
    </lineage>
</organism>
<name>A0A0E0FK85_ORYNI</name>
<reference evidence="2" key="2">
    <citation type="submission" date="2018-04" db="EMBL/GenBank/DDBJ databases">
        <title>OnivRS2 (Oryza nivara Reference Sequence Version 2).</title>
        <authorList>
            <person name="Zhang J."/>
            <person name="Kudrna D."/>
            <person name="Lee S."/>
            <person name="Talag J."/>
            <person name="Rajasekar S."/>
            <person name="Welchert J."/>
            <person name="Hsing Y.-I."/>
            <person name="Wing R.A."/>
        </authorList>
    </citation>
    <scope>NUCLEOTIDE SEQUENCE [LARGE SCALE GENOMIC DNA]</scope>
</reference>
<dbReference type="Proteomes" id="UP000006591">
    <property type="component" value="Chromosome 1"/>
</dbReference>
<reference evidence="2" key="1">
    <citation type="submission" date="2015-04" db="UniProtKB">
        <authorList>
            <consortium name="EnsemblPlants"/>
        </authorList>
    </citation>
    <scope>IDENTIFICATION</scope>
    <source>
        <strain evidence="2">SL10</strain>
    </source>
</reference>
<evidence type="ECO:0000313" key="2">
    <source>
        <dbReference type="EnsemblPlants" id="ONIVA01G14020.2"/>
    </source>
</evidence>